<evidence type="ECO:0000313" key="4">
    <source>
        <dbReference type="Proteomes" id="UP001596103"/>
    </source>
</evidence>
<sequence>MAAKEDWFQSEDNSYLVEQASSLDMEHNSVIDHNGTRILLGHSTRNLPFLVRFVKAVFRTKHALPFKITTDGKGRKRVEKASALTEFVHRIHGMTELYSRDYHYAPALKLFFEVFEFHDIRFCTLKRLEFPFGDGKRTEADIVNDFVKVLREEGVRVNIVKQMNDWQNAIDDNATRTKLYMDALFERYSRLQVIRIDLNYKVACVSEQQLDEVKNQLQRQEQADHDYLYGDTAIEYDGLETQARFDVKVLNEDRKHLFANKRSKPSLFKHLVGYVWRIEWSRVSGHHLHVAFFFDGSKVQKDAWLGDQIGQYWVDVITQGRGLYHNCNGNKGAYGDRCGIGEVNYYDEAKRENLIHALGYLAKRSQYLYVKPTQKCNLFGTGHMPDEKPAAGRPRKKGIRLDE</sequence>
<organism evidence="3 4">
    <name type="scientific">Paraburkholderia denitrificans</name>
    <dbReference type="NCBI Taxonomy" id="694025"/>
    <lineage>
        <taxon>Bacteria</taxon>
        <taxon>Pseudomonadati</taxon>
        <taxon>Pseudomonadota</taxon>
        <taxon>Betaproteobacteria</taxon>
        <taxon>Burkholderiales</taxon>
        <taxon>Burkholderiaceae</taxon>
        <taxon>Paraburkholderia</taxon>
    </lineage>
</organism>
<protein>
    <submittedName>
        <fullName evidence="3">Inovirus-type Gp2 protein</fullName>
    </submittedName>
</protein>
<keyword evidence="4" id="KW-1185">Reference proteome</keyword>
<dbReference type="EMBL" id="JBHSMP010000032">
    <property type="protein sequence ID" value="MFC5431366.1"/>
    <property type="molecule type" value="Genomic_DNA"/>
</dbReference>
<reference evidence="4" key="1">
    <citation type="journal article" date="2019" name="Int. J. Syst. Evol. Microbiol.">
        <title>The Global Catalogue of Microorganisms (GCM) 10K type strain sequencing project: providing services to taxonomists for standard genome sequencing and annotation.</title>
        <authorList>
            <consortium name="The Broad Institute Genomics Platform"/>
            <consortium name="The Broad Institute Genome Sequencing Center for Infectious Disease"/>
            <person name="Wu L."/>
            <person name="Ma J."/>
        </authorList>
    </citation>
    <scope>NUCLEOTIDE SEQUENCE [LARGE SCALE GENOMIC DNA]</scope>
    <source>
        <strain evidence="4">CCUG 56042</strain>
    </source>
</reference>
<proteinExistence type="predicted"/>
<evidence type="ECO:0000313" key="3">
    <source>
        <dbReference type="EMBL" id="MFC5431366.1"/>
    </source>
</evidence>
<feature type="region of interest" description="Disordered" evidence="1">
    <location>
        <begin position="381"/>
        <end position="403"/>
    </location>
</feature>
<feature type="domain" description="YagK/YfjJ C-terminal" evidence="2">
    <location>
        <begin position="185"/>
        <end position="365"/>
    </location>
</feature>
<dbReference type="InterPro" id="IPR057271">
    <property type="entry name" value="YagK_YfjJ_C"/>
</dbReference>
<name>A0ABW0JDU7_9BURK</name>
<feature type="compositionally biased region" description="Basic residues" evidence="1">
    <location>
        <begin position="393"/>
        <end position="403"/>
    </location>
</feature>
<evidence type="ECO:0000256" key="1">
    <source>
        <dbReference type="SAM" id="MobiDB-lite"/>
    </source>
</evidence>
<dbReference type="Proteomes" id="UP001596103">
    <property type="component" value="Unassembled WGS sequence"/>
</dbReference>
<comment type="caution">
    <text evidence="3">The sequence shown here is derived from an EMBL/GenBank/DDBJ whole genome shotgun (WGS) entry which is preliminary data.</text>
</comment>
<gene>
    <name evidence="3" type="ORF">ACFPTO_21555</name>
</gene>
<evidence type="ECO:0000259" key="2">
    <source>
        <dbReference type="Pfam" id="PF11726"/>
    </source>
</evidence>
<dbReference type="Pfam" id="PF11726">
    <property type="entry name" value="YagK_YfjJ_C"/>
    <property type="match status" value="1"/>
</dbReference>
<accession>A0ABW0JDU7</accession>
<dbReference type="RefSeq" id="WP_377714520.1">
    <property type="nucleotide sequence ID" value="NZ_JBHSMP010000032.1"/>
</dbReference>